<proteinExistence type="predicted"/>
<organism evidence="1 2">
    <name type="scientific">Stephania japonica</name>
    <dbReference type="NCBI Taxonomy" id="461633"/>
    <lineage>
        <taxon>Eukaryota</taxon>
        <taxon>Viridiplantae</taxon>
        <taxon>Streptophyta</taxon>
        <taxon>Embryophyta</taxon>
        <taxon>Tracheophyta</taxon>
        <taxon>Spermatophyta</taxon>
        <taxon>Magnoliopsida</taxon>
        <taxon>Ranunculales</taxon>
        <taxon>Menispermaceae</taxon>
        <taxon>Menispermoideae</taxon>
        <taxon>Cissampelideae</taxon>
        <taxon>Stephania</taxon>
    </lineage>
</organism>
<dbReference type="Proteomes" id="UP001417504">
    <property type="component" value="Unassembled WGS sequence"/>
</dbReference>
<evidence type="ECO:0000313" key="2">
    <source>
        <dbReference type="Proteomes" id="UP001417504"/>
    </source>
</evidence>
<gene>
    <name evidence="1" type="ORF">Sjap_015150</name>
</gene>
<evidence type="ECO:0000313" key="1">
    <source>
        <dbReference type="EMBL" id="KAK9116203.1"/>
    </source>
</evidence>
<reference evidence="1 2" key="1">
    <citation type="submission" date="2024-01" db="EMBL/GenBank/DDBJ databases">
        <title>Genome assemblies of Stephania.</title>
        <authorList>
            <person name="Yang L."/>
        </authorList>
    </citation>
    <scope>NUCLEOTIDE SEQUENCE [LARGE SCALE GENOMIC DNA]</scope>
    <source>
        <strain evidence="1">QJT</strain>
        <tissue evidence="1">Leaf</tissue>
    </source>
</reference>
<name>A0AAP0IIP5_9MAGN</name>
<sequence length="100" mass="11517">MKGERNEMMALKLNMSKAYDIVEWAFLEVVMRRMGFPPKRIALVIECVSIVSIVSFTPRYPRVSHLLFADDNIFFLGATSEDRRNLKDILSIYERASGSN</sequence>
<evidence type="ECO:0008006" key="3">
    <source>
        <dbReference type="Google" id="ProtNLM"/>
    </source>
</evidence>
<dbReference type="EMBL" id="JBBNAE010000006">
    <property type="protein sequence ID" value="KAK9116203.1"/>
    <property type="molecule type" value="Genomic_DNA"/>
</dbReference>
<protein>
    <recommendedName>
        <fullName evidence="3">Reverse transcriptase</fullName>
    </recommendedName>
</protein>
<comment type="caution">
    <text evidence="1">The sequence shown here is derived from an EMBL/GenBank/DDBJ whole genome shotgun (WGS) entry which is preliminary data.</text>
</comment>
<accession>A0AAP0IIP5</accession>
<dbReference type="AlphaFoldDB" id="A0AAP0IIP5"/>
<keyword evidence="2" id="KW-1185">Reference proteome</keyword>